<dbReference type="EMBL" id="KM406416">
    <property type="protein sequence ID" value="AIW55215.1"/>
    <property type="molecule type" value="Genomic_DNA"/>
</dbReference>
<accession>A0A0A0UZ74</accession>
<reference evidence="1" key="1">
    <citation type="journal article" date="2015" name="Appl. Environ. Microbiol.">
        <title>Discovery of a conjugative megaplasmid in Bifidobacterium breve.</title>
        <authorList>
            <person name="Bottacini F."/>
            <person name="O'Connell Motherway M."/>
            <person name="Casey E."/>
            <person name="McDonnell B."/>
            <person name="Mahony J."/>
            <person name="Ventura M."/>
            <person name="van Sinderen D."/>
        </authorList>
    </citation>
    <scope>NUCLEOTIDE SEQUENCE</scope>
    <source>
        <strain evidence="1">JCM 7017</strain>
        <plasmid evidence="1">megaplasmid pMP7017</plasmid>
    </source>
</reference>
<dbReference type="AlphaFoldDB" id="A0A0A0UZ74"/>
<gene>
    <name evidence="1" type="ORF">B7017_p0166</name>
</gene>
<name>A0A0A0UZ74_BIFBR</name>
<dbReference type="RefSeq" id="WP_052791180.1">
    <property type="nucleotide sequence ID" value="NZ_KM406416.1"/>
</dbReference>
<keyword evidence="1" id="KW-0614">Plasmid</keyword>
<sequence>MDKIDTEIRFAGMAEERLRREDPHYHVWSFTDDDDGTALYLGRVDMNGEPVERYDRTRTILAFDGGRVFAKWHGGRLFEGGRLAEAWIDVLRRNRETNTLKALLDDGLDTLQELLEAIPQDSRQLSCEELVPRLRKALGQAKTCGKLEQQIRDLEES</sequence>
<organism evidence="1">
    <name type="scientific">Bifidobacterium breve</name>
    <dbReference type="NCBI Taxonomy" id="1685"/>
    <lineage>
        <taxon>Bacteria</taxon>
        <taxon>Bacillati</taxon>
        <taxon>Actinomycetota</taxon>
        <taxon>Actinomycetes</taxon>
        <taxon>Bifidobacteriales</taxon>
        <taxon>Bifidobacteriaceae</taxon>
        <taxon>Bifidobacterium</taxon>
    </lineage>
</organism>
<proteinExistence type="predicted"/>
<geneLocation type="plasmid" evidence="1">
    <name>megaplasmid pMP7017</name>
</geneLocation>
<evidence type="ECO:0000313" key="1">
    <source>
        <dbReference type="EMBL" id="AIW55215.1"/>
    </source>
</evidence>
<protein>
    <submittedName>
        <fullName evidence="1">Uncharacterized protein</fullName>
    </submittedName>
</protein>